<evidence type="ECO:0000313" key="1">
    <source>
        <dbReference type="EMBL" id="MBO1915963.1"/>
    </source>
</evidence>
<proteinExistence type="predicted"/>
<dbReference type="AlphaFoldDB" id="A0A939NAB3"/>
<reference evidence="1" key="1">
    <citation type="submission" date="2021-03" db="EMBL/GenBank/DDBJ databases">
        <title>Molecular epidemiology and mechanisms of colistin and carbapenem resistance in Enterobacteriaceae from clinical isolates, the environment and porcine samples in Pretoria, South Africa.</title>
        <authorList>
            <person name="Bogoshi D."/>
            <person name="Mbelle N.M."/>
            <person name="Naidoo V."/>
            <person name="Osei Sekyere J."/>
        </authorList>
    </citation>
    <scope>NUCLEOTIDE SEQUENCE</scope>
    <source>
        <strain evidence="1">C052</strain>
    </source>
</reference>
<organism evidence="1 2">
    <name type="scientific">Providencia rettgeri</name>
    <dbReference type="NCBI Taxonomy" id="587"/>
    <lineage>
        <taxon>Bacteria</taxon>
        <taxon>Pseudomonadati</taxon>
        <taxon>Pseudomonadota</taxon>
        <taxon>Gammaproteobacteria</taxon>
        <taxon>Enterobacterales</taxon>
        <taxon>Morganellaceae</taxon>
        <taxon>Providencia</taxon>
    </lineage>
</organism>
<dbReference type="Proteomes" id="UP000664477">
    <property type="component" value="Unassembled WGS sequence"/>
</dbReference>
<sequence length="70" mass="8143">MVLDGQQRLQSFYLALKGSIDGQVLHFNLLSGAESINEEIRYHFEFKDDKPRGLDGYVRDYYTKITRANT</sequence>
<gene>
    <name evidence="1" type="ORF">J4727_04920</name>
</gene>
<evidence type="ECO:0008006" key="3">
    <source>
        <dbReference type="Google" id="ProtNLM"/>
    </source>
</evidence>
<dbReference type="EMBL" id="JAGETQ010000016">
    <property type="protein sequence ID" value="MBO1915963.1"/>
    <property type="molecule type" value="Genomic_DNA"/>
</dbReference>
<evidence type="ECO:0000313" key="2">
    <source>
        <dbReference type="Proteomes" id="UP000664477"/>
    </source>
</evidence>
<name>A0A939NAB3_PRORE</name>
<protein>
    <recommendedName>
        <fullName evidence="3">DUF262 domain-containing protein</fullName>
    </recommendedName>
</protein>
<comment type="caution">
    <text evidence="1">The sequence shown here is derived from an EMBL/GenBank/DDBJ whole genome shotgun (WGS) entry which is preliminary data.</text>
</comment>
<accession>A0A939NAB3</accession>